<dbReference type="OrthoDB" id="9806825at2"/>
<feature type="signal peptide" evidence="1">
    <location>
        <begin position="1"/>
        <end position="23"/>
    </location>
</feature>
<name>K6YVB8_9ALTE</name>
<dbReference type="RefSeq" id="WP_007636219.1">
    <property type="nucleotide sequence ID" value="NC_020514.1"/>
</dbReference>
<dbReference type="PROSITE" id="PS51257">
    <property type="entry name" value="PROKAR_LIPOPROTEIN"/>
    <property type="match status" value="1"/>
</dbReference>
<gene>
    <name evidence="2" type="ORF">C427_0647</name>
</gene>
<keyword evidence="1" id="KW-0732">Signal</keyword>
<sequence>MKLGYSLLAVVAMLLTLSGCGLFSSDSPQQVPQAPSISKQTLGDVYFETLPLDHTPLEQPETETMRDAYKALLDIVADPQATQGDPLVKKIVQYRLADLEVSLAEQMQEDGLPIDSAGHQLFDLAIEQYQQLLVEHAQNPDNVEVLYQLAKAYEQQGQMQQSFATLQQLLIQFPQNIYLAEIHFRMGEVEFNRANYAFAINAYNNVLAQGDQNPYYGTAAYMLGWGYFKNEQQSEALKAFTTLLDHQLPNEIVAQQMLTQVDSQAQIERLPVGEKRLVNDTIRIMSLLFSYQDSQLSYQNSDVAYPAQSVATHFKNVESRHYEYVLYDALAQHYLNNDRYRDSAKAYQAFTENHGDHFQAPIFAVKQIDAYILGKFPTLVLPAKQGFVTRYGIAGKYWLNWPIVLQEQVAPYLNEYLQELAQYEHSRGQMLASASQKTNFEVSDNNRPSPQTLQAQATQALLLASKWYQQFILTFPKDKQTPESTYRLGEALYEAQQYAASIHAFERYAYQHLQPNTHITTAHPKAAEAAYAAILAYQKIQLLPEVPLVALDLLGPVGSLDSLALQNNNQHSSWLDKQLIAQENFVNNFVDDPRASDILYSRMQQLFTLKRYDLAIAGATRLLDWQPKVQSDKRLASYLVTGHSQFALQQYALGETTYDQILRLLPDNDRRRLDIRDRLAASIYKQGEQNVSNNYLPLAVNDFLRVLAKTPGSAIRVNAQYDAATYLLEMQQWQQGIDLFEDFRGRFPKDKLTAGIQDKLIEAYQQNKNWQQAADELLVLHHANPESEEGRQALYVAAQYLNKIDNRPQALEAYRTYAHSYAKPFAEANEARVIMSEFYLASNEPSKRRFWLNKLIQADKQAQQSPDIERAVRTRYLAAMASNVFADDKLYVYKKIKLTQPLKASLAKKKTALNNALDAYNKTLDYKVEEFSTSANFSIADIYHQLAKDLMTSSKPKNLNALELEQYDLLLEEQAYPFEEKAIDIHETNAKRSWQGSYDAWVQKSFSALEKLLPSRYNKQEKSVEVTDEIY</sequence>
<feature type="chain" id="PRO_5003897625" evidence="1">
    <location>
        <begin position="24"/>
        <end position="1031"/>
    </location>
</feature>
<dbReference type="Pfam" id="PF14559">
    <property type="entry name" value="TPR_19"/>
    <property type="match status" value="1"/>
</dbReference>
<organism evidence="2 3">
    <name type="scientific">Paraglaciecola psychrophila 170</name>
    <dbReference type="NCBI Taxonomy" id="1129794"/>
    <lineage>
        <taxon>Bacteria</taxon>
        <taxon>Pseudomonadati</taxon>
        <taxon>Pseudomonadota</taxon>
        <taxon>Gammaproteobacteria</taxon>
        <taxon>Alteromonadales</taxon>
        <taxon>Alteromonadaceae</taxon>
        <taxon>Paraglaciecola</taxon>
    </lineage>
</organism>
<dbReference type="SMART" id="SM00028">
    <property type="entry name" value="TPR"/>
    <property type="match status" value="4"/>
</dbReference>
<evidence type="ECO:0000256" key="1">
    <source>
        <dbReference type="SAM" id="SignalP"/>
    </source>
</evidence>
<dbReference type="SUPFAM" id="SSF48452">
    <property type="entry name" value="TPR-like"/>
    <property type="match status" value="3"/>
</dbReference>
<dbReference type="InterPro" id="IPR011990">
    <property type="entry name" value="TPR-like_helical_dom_sf"/>
</dbReference>
<dbReference type="Gene3D" id="1.25.40.10">
    <property type="entry name" value="Tetratricopeptide repeat domain"/>
    <property type="match status" value="4"/>
</dbReference>
<proteinExistence type="predicted"/>
<dbReference type="InterPro" id="IPR019734">
    <property type="entry name" value="TPR_rpt"/>
</dbReference>
<evidence type="ECO:0000313" key="3">
    <source>
        <dbReference type="Proteomes" id="UP000011864"/>
    </source>
</evidence>
<dbReference type="STRING" id="1129794.C427_0647"/>
<dbReference type="EMBL" id="CP003837">
    <property type="protein sequence ID" value="AGH42757.1"/>
    <property type="molecule type" value="Genomic_DNA"/>
</dbReference>
<reference evidence="2 3" key="1">
    <citation type="journal article" date="2013" name="Genome Announc.">
        <title>Complete Genome Sequence of Glaciecola psychrophila Strain 170T.</title>
        <authorList>
            <person name="Yin J."/>
            <person name="Chen J."/>
            <person name="Liu G."/>
            <person name="Yu Y."/>
            <person name="Song L."/>
            <person name="Wang X."/>
            <person name="Qu X."/>
        </authorList>
    </citation>
    <scope>NUCLEOTIDE SEQUENCE [LARGE SCALE GENOMIC DNA]</scope>
    <source>
        <strain evidence="2 3">170</strain>
    </source>
</reference>
<dbReference type="PATRIC" id="fig|1129794.4.peg.642"/>
<protein>
    <submittedName>
        <fullName evidence="2">Uncharacterized protein</fullName>
    </submittedName>
</protein>
<dbReference type="HOGENOM" id="CLU_011873_0_0_6"/>
<dbReference type="eggNOG" id="COG1729">
    <property type="taxonomic scope" value="Bacteria"/>
</dbReference>
<evidence type="ECO:0000313" key="2">
    <source>
        <dbReference type="EMBL" id="AGH42757.1"/>
    </source>
</evidence>
<dbReference type="KEGG" id="gps:C427_0647"/>
<dbReference type="AlphaFoldDB" id="K6YVB8"/>
<dbReference type="Proteomes" id="UP000011864">
    <property type="component" value="Chromosome"/>
</dbReference>
<accession>K6YVB8</accession>
<keyword evidence="3" id="KW-1185">Reference proteome</keyword>